<evidence type="ECO:0000313" key="3">
    <source>
        <dbReference type="EMBL" id="AIF02225.1"/>
    </source>
</evidence>
<dbReference type="CDD" id="cd06257">
    <property type="entry name" value="DnaJ"/>
    <property type="match status" value="1"/>
</dbReference>
<dbReference type="Pfam" id="PF00226">
    <property type="entry name" value="DnaJ"/>
    <property type="match status" value="1"/>
</dbReference>
<proteinExistence type="predicted"/>
<dbReference type="AlphaFoldDB" id="A0A075GG66"/>
<dbReference type="Pfam" id="PF01556">
    <property type="entry name" value="DnaJ_C"/>
    <property type="match status" value="1"/>
</dbReference>
<dbReference type="InterPro" id="IPR002939">
    <property type="entry name" value="DnaJ_C"/>
</dbReference>
<evidence type="ECO:0000259" key="2">
    <source>
        <dbReference type="PROSITE" id="PS50076"/>
    </source>
</evidence>
<dbReference type="CDD" id="cd10747">
    <property type="entry name" value="DnaJ_C"/>
    <property type="match status" value="1"/>
</dbReference>
<dbReference type="GO" id="GO:0042026">
    <property type="term" value="P:protein refolding"/>
    <property type="evidence" value="ECO:0007669"/>
    <property type="project" value="TreeGrafter"/>
</dbReference>
<dbReference type="PROSITE" id="PS50076">
    <property type="entry name" value="DNAJ_2"/>
    <property type="match status" value="1"/>
</dbReference>
<dbReference type="Gene3D" id="1.10.287.110">
    <property type="entry name" value="DnaJ domain"/>
    <property type="match status" value="1"/>
</dbReference>
<dbReference type="GO" id="GO:0005737">
    <property type="term" value="C:cytoplasm"/>
    <property type="evidence" value="ECO:0007669"/>
    <property type="project" value="TreeGrafter"/>
</dbReference>
<dbReference type="SMART" id="SM00271">
    <property type="entry name" value="DnaJ"/>
    <property type="match status" value="1"/>
</dbReference>
<gene>
    <name evidence="3" type="primary">dnaJ</name>
</gene>
<dbReference type="PANTHER" id="PTHR43096">
    <property type="entry name" value="DNAJ HOMOLOG 1, MITOCHONDRIAL-RELATED"/>
    <property type="match status" value="1"/>
</dbReference>
<dbReference type="Gene3D" id="2.60.260.20">
    <property type="entry name" value="Urease metallochaperone UreE, N-terminal domain"/>
    <property type="match status" value="2"/>
</dbReference>
<dbReference type="PRINTS" id="PR00625">
    <property type="entry name" value="JDOMAIN"/>
</dbReference>
<keyword evidence="1" id="KW-0143">Chaperone</keyword>
<dbReference type="PANTHER" id="PTHR43096:SF52">
    <property type="entry name" value="DNAJ HOMOLOG 1, MITOCHONDRIAL-RELATED"/>
    <property type="match status" value="1"/>
</dbReference>
<dbReference type="SUPFAM" id="SSF46565">
    <property type="entry name" value="Chaperone J-domain"/>
    <property type="match status" value="1"/>
</dbReference>
<dbReference type="GO" id="GO:0051082">
    <property type="term" value="F:unfolded protein binding"/>
    <property type="evidence" value="ECO:0007669"/>
    <property type="project" value="InterPro"/>
</dbReference>
<sequence>MADDPYRVLGVGSDASDAEIKRAYRKLARQYHPDRNPGDAAAEERFKAIQAAHEQVESPQKRREYDEQQRMQNMFGGGDLGNIDFNFEGGAPGGIEDIIAQFFGARGSRAPPGAGGGGVIFDQQGRVKAGSSQSSGRSAASGKVIEAPLDLTIDEALAGGDKQFSISRLKRCKDCRGGGCATCDRQGVSRATSKVTVNVPRGAEHSSVMRLKGMGHEHPQGPSGDLLLTVRIDADEGRRWEDGRIVQTVDIPYSTMLLGGEVSLRTPTGKLVEVKVPPSTQRGDRQRLKDLGYAGGHLDIEFDLVAADDLTAAQLALLEQLRDSGL</sequence>
<evidence type="ECO:0000256" key="1">
    <source>
        <dbReference type="ARBA" id="ARBA00023186"/>
    </source>
</evidence>
<dbReference type="InterPro" id="IPR008971">
    <property type="entry name" value="HSP40/DnaJ_pept-bd"/>
</dbReference>
<dbReference type="InterPro" id="IPR036869">
    <property type="entry name" value="J_dom_sf"/>
</dbReference>
<reference evidence="3" key="1">
    <citation type="journal article" date="2014" name="Genome Biol. Evol.">
        <title>Pangenome evidence for extensive interdomain horizontal transfer affecting lineage core and shell genes in uncultured planktonic thaumarchaeota and euryarchaeota.</title>
        <authorList>
            <person name="Deschamps P."/>
            <person name="Zivanovic Y."/>
            <person name="Moreira D."/>
            <person name="Rodriguez-Valera F."/>
            <person name="Lopez-Garcia P."/>
        </authorList>
    </citation>
    <scope>NUCLEOTIDE SEQUENCE</scope>
</reference>
<dbReference type="InterPro" id="IPR001623">
    <property type="entry name" value="DnaJ_domain"/>
</dbReference>
<feature type="domain" description="J" evidence="2">
    <location>
        <begin position="4"/>
        <end position="69"/>
    </location>
</feature>
<dbReference type="EMBL" id="KF900643">
    <property type="protein sequence ID" value="AIF02225.1"/>
    <property type="molecule type" value="Genomic_DNA"/>
</dbReference>
<protein>
    <submittedName>
        <fullName evidence="3">Molecular chaperone DnaJ family protein (DnaJ)</fullName>
    </submittedName>
</protein>
<organism evidence="3">
    <name type="scientific">uncultured marine group II/III euryarchaeote KM3_155_E06</name>
    <dbReference type="NCBI Taxonomy" id="1457897"/>
    <lineage>
        <taxon>Archaea</taxon>
        <taxon>Methanobacteriati</taxon>
        <taxon>Methanobacteriota</taxon>
        <taxon>environmental samples</taxon>
    </lineage>
</organism>
<name>A0A075GG66_9EURY</name>
<dbReference type="SUPFAM" id="SSF49493">
    <property type="entry name" value="HSP40/DnaJ peptide-binding domain"/>
    <property type="match status" value="2"/>
</dbReference>
<accession>A0A075GG66</accession>